<dbReference type="SUPFAM" id="SSF81296">
    <property type="entry name" value="E set domains"/>
    <property type="match status" value="1"/>
</dbReference>
<protein>
    <submittedName>
        <fullName evidence="4">Maltodextrin glucosidase</fullName>
        <ecNumber evidence="4">3.2.1.20</ecNumber>
    </submittedName>
</protein>
<dbReference type="Gene3D" id="2.60.40.10">
    <property type="entry name" value="Immunoglobulins"/>
    <property type="match status" value="1"/>
</dbReference>
<accession>A0ABV4NFZ6</accession>
<dbReference type="PIRSF" id="PIRSF036918">
    <property type="entry name" value="Maltodextrin_glucosidase"/>
    <property type="match status" value="1"/>
</dbReference>
<dbReference type="PROSITE" id="PS50404">
    <property type="entry name" value="GST_NTER"/>
    <property type="match status" value="1"/>
</dbReference>
<evidence type="ECO:0000256" key="2">
    <source>
        <dbReference type="ARBA" id="ARBA00023295"/>
    </source>
</evidence>
<dbReference type="SMART" id="SM00642">
    <property type="entry name" value="Aamy"/>
    <property type="match status" value="1"/>
</dbReference>
<dbReference type="InterPro" id="IPR006047">
    <property type="entry name" value="GH13_cat_dom"/>
</dbReference>
<dbReference type="RefSeq" id="WP_372267790.1">
    <property type="nucleotide sequence ID" value="NZ_JBFRUW010000078.1"/>
</dbReference>
<name>A0ABV4NFZ6_9VIBR</name>
<dbReference type="Proteomes" id="UP001570417">
    <property type="component" value="Unassembled WGS sequence"/>
</dbReference>
<dbReference type="CDD" id="cd02857">
    <property type="entry name" value="E_set_CDase_PDE_N"/>
    <property type="match status" value="1"/>
</dbReference>
<dbReference type="InterPro" id="IPR017853">
    <property type="entry name" value="GH"/>
</dbReference>
<dbReference type="PANTHER" id="PTHR10357:SF210">
    <property type="entry name" value="MALTODEXTRIN GLUCOSIDASE"/>
    <property type="match status" value="1"/>
</dbReference>
<gene>
    <name evidence="4" type="primary">malZ</name>
    <name evidence="4" type="ORF">AB4566_19015</name>
</gene>
<dbReference type="EMBL" id="JBFRUW010000078">
    <property type="protein sequence ID" value="MFA0570362.1"/>
    <property type="molecule type" value="Genomic_DNA"/>
</dbReference>
<organism evidence="4 5">
    <name type="scientific">Vibrio gallaecicus</name>
    <dbReference type="NCBI Taxonomy" id="552386"/>
    <lineage>
        <taxon>Bacteria</taxon>
        <taxon>Pseudomonadati</taxon>
        <taxon>Pseudomonadota</taxon>
        <taxon>Gammaproteobacteria</taxon>
        <taxon>Vibrionales</taxon>
        <taxon>Vibrionaceae</taxon>
        <taxon>Vibrio</taxon>
    </lineage>
</organism>
<dbReference type="Gene3D" id="2.60.40.1180">
    <property type="entry name" value="Golgi alpha-mannosidase II"/>
    <property type="match status" value="1"/>
</dbReference>
<dbReference type="InterPro" id="IPR004045">
    <property type="entry name" value="Glutathione_S-Trfase_N"/>
</dbReference>
<evidence type="ECO:0000313" key="4">
    <source>
        <dbReference type="EMBL" id="MFA0570362.1"/>
    </source>
</evidence>
<keyword evidence="5" id="KW-1185">Reference proteome</keyword>
<proteinExistence type="predicted"/>
<dbReference type="InterPro" id="IPR014756">
    <property type="entry name" value="Ig_E-set"/>
</dbReference>
<dbReference type="InterPro" id="IPR013780">
    <property type="entry name" value="Glyco_hydro_b"/>
</dbReference>
<dbReference type="NCBIfam" id="NF008051">
    <property type="entry name" value="PRK10785.1"/>
    <property type="match status" value="1"/>
</dbReference>
<dbReference type="InterPro" id="IPR017069">
    <property type="entry name" value="MalZ"/>
</dbReference>
<dbReference type="Gene3D" id="3.20.20.80">
    <property type="entry name" value="Glycosidases"/>
    <property type="match status" value="1"/>
</dbReference>
<comment type="caution">
    <text evidence="4">The sequence shown here is derived from an EMBL/GenBank/DDBJ whole genome shotgun (WGS) entry which is preliminary data.</text>
</comment>
<dbReference type="InterPro" id="IPR013783">
    <property type="entry name" value="Ig-like_fold"/>
</dbReference>
<reference evidence="4 5" key="1">
    <citation type="journal article" date="2024" name="ISME J.">
        <title>Tailless and filamentous prophages are predominant in marine Vibrio.</title>
        <authorList>
            <person name="Steensen K."/>
            <person name="Seneca J."/>
            <person name="Bartlau N."/>
            <person name="Yu X.A."/>
            <person name="Hussain F.A."/>
            <person name="Polz M.F."/>
        </authorList>
    </citation>
    <scope>NUCLEOTIDE SEQUENCE [LARGE SCALE GENOMIC DNA]</scope>
    <source>
        <strain evidence="4 5">10N.222.51.A1</strain>
    </source>
</reference>
<dbReference type="CDD" id="cd11338">
    <property type="entry name" value="AmyAc_CMD"/>
    <property type="match status" value="1"/>
</dbReference>
<feature type="domain" description="GST N-terminal" evidence="3">
    <location>
        <begin position="386"/>
        <end position="491"/>
    </location>
</feature>
<dbReference type="PANTHER" id="PTHR10357">
    <property type="entry name" value="ALPHA-AMYLASE FAMILY MEMBER"/>
    <property type="match status" value="1"/>
</dbReference>
<dbReference type="EC" id="3.2.1.20" evidence="4"/>
<keyword evidence="2 4" id="KW-0326">Glycosidase</keyword>
<keyword evidence="1 4" id="KW-0378">Hydrolase</keyword>
<sequence length="629" mass="71433">MLPFLFHSQTLDGVTFENAHLTVLLKTDKPDWESIQVRHEPDNEEYLVDLIKVGEEGRLTIWQGTFPINQDQPVTHYAFKVTSEKSQFWLDGSGIHTRMPGREGHYKFNALNQPPSWIAEQTFYQIFPDRFCNGNPEISVKTGEYKLKDGKVDAVAKPWGSDIGGYNGTSAAEFFGGDLVGIRQKLNYLEELGVSTLYLNPIFCSPSNHKYDTTDYLNVDPHLGSNQEFAELSEDIHQRGMKVVLDAVFNHTSSEHPWLDKLQRTKTGAYLNPESPYSDYYFFNDDKSESYVGWKGIQSLPVLNFDNSEVREYIYDSEDSVIKHWLKPPYNIDGWRFDVIHMLGEGEGAKNNAHYVKAFRSATKQQNPNAYVLGEHFFEATSWLQGDQEDGSMNYYGFAHPIRALLANQDIAYQPINIDMLEFTQWLAESRSKIPWLNQLSQLNQLDSHDTARFITLLGSNVARQKIALMFLMTYVGAPCLYYGTEVGLEGGQDPDNRRSFPWGEEKQSPWFKITQSLIQIRKQNPSLQVGSYVELYCDQETLVFARSLGHEHTISVINLADKEKVVSIPFWKLGIEAGQLKGLFGYGLESRDSLNGSTVTNELNVIEGELNFTVGSVESGIFSITSSL</sequence>
<dbReference type="InterPro" id="IPR004185">
    <property type="entry name" value="Glyco_hydro_13_lg-like_dom"/>
</dbReference>
<dbReference type="SUPFAM" id="SSF51445">
    <property type="entry name" value="(Trans)glycosidases"/>
    <property type="match status" value="1"/>
</dbReference>
<evidence type="ECO:0000313" key="5">
    <source>
        <dbReference type="Proteomes" id="UP001570417"/>
    </source>
</evidence>
<dbReference type="Pfam" id="PF00128">
    <property type="entry name" value="Alpha-amylase"/>
    <property type="match status" value="1"/>
</dbReference>
<dbReference type="GO" id="GO:0004558">
    <property type="term" value="F:alpha-1,4-glucosidase activity"/>
    <property type="evidence" value="ECO:0007669"/>
    <property type="project" value="UniProtKB-EC"/>
</dbReference>
<evidence type="ECO:0000259" key="3">
    <source>
        <dbReference type="PROSITE" id="PS50404"/>
    </source>
</evidence>
<evidence type="ECO:0000256" key="1">
    <source>
        <dbReference type="ARBA" id="ARBA00022801"/>
    </source>
</evidence>